<evidence type="ECO:0000313" key="4">
    <source>
        <dbReference type="Proteomes" id="UP000030982"/>
    </source>
</evidence>
<evidence type="ECO:0000313" key="3">
    <source>
        <dbReference type="EMBL" id="KHL00231.1"/>
    </source>
</evidence>
<dbReference type="STRING" id="1338436.LK10_20685"/>
<reference evidence="3 4" key="1">
    <citation type="submission" date="2014-09" db="EMBL/GenBank/DDBJ databases">
        <title>Genome sequence of Sinomonas sp. MUSC 117.</title>
        <authorList>
            <person name="Lee L.-H."/>
        </authorList>
    </citation>
    <scope>NUCLEOTIDE SEQUENCE [LARGE SCALE GENOMIC DNA]</scope>
    <source>
        <strain evidence="3 4">MUSC 117</strain>
    </source>
</reference>
<keyword evidence="4" id="KW-1185">Reference proteome</keyword>
<keyword evidence="2" id="KW-0812">Transmembrane</keyword>
<feature type="transmembrane region" description="Helical" evidence="2">
    <location>
        <begin position="103"/>
        <end position="125"/>
    </location>
</feature>
<protein>
    <submittedName>
        <fullName evidence="3">Uncharacterized protein</fullName>
    </submittedName>
</protein>
<organism evidence="3 4">
    <name type="scientific">Sinomonas humi</name>
    <dbReference type="NCBI Taxonomy" id="1338436"/>
    <lineage>
        <taxon>Bacteria</taxon>
        <taxon>Bacillati</taxon>
        <taxon>Actinomycetota</taxon>
        <taxon>Actinomycetes</taxon>
        <taxon>Micrococcales</taxon>
        <taxon>Micrococcaceae</taxon>
        <taxon>Sinomonas</taxon>
    </lineage>
</organism>
<name>A0A0B2AES5_9MICC</name>
<feature type="transmembrane region" description="Helical" evidence="2">
    <location>
        <begin position="74"/>
        <end position="97"/>
    </location>
</feature>
<comment type="caution">
    <text evidence="3">The sequence shown here is derived from an EMBL/GenBank/DDBJ whole genome shotgun (WGS) entry which is preliminary data.</text>
</comment>
<accession>A0A0B2AES5</accession>
<feature type="compositionally biased region" description="Basic and acidic residues" evidence="1">
    <location>
        <begin position="8"/>
        <end position="19"/>
    </location>
</feature>
<dbReference type="EMBL" id="JTDL01000155">
    <property type="protein sequence ID" value="KHL00231.1"/>
    <property type="molecule type" value="Genomic_DNA"/>
</dbReference>
<dbReference type="AlphaFoldDB" id="A0A0B2AES5"/>
<gene>
    <name evidence="3" type="ORF">LK10_20685</name>
</gene>
<sequence length="134" mass="14355">MSDQPGDESEHERAGHEGRSPLPVDEVVDETDIIPSSSDFAPFIRVEGARPLTEGVGYSKPVPPTHEDETRRGLALIVIVGMLVLYGAITAAFLLRWMPRDDFTAAIAGISGVQTLAAAILGFYFGGKSGKKED</sequence>
<keyword evidence="2" id="KW-0472">Membrane</keyword>
<dbReference type="OrthoDB" id="5148700at2"/>
<evidence type="ECO:0000256" key="1">
    <source>
        <dbReference type="SAM" id="MobiDB-lite"/>
    </source>
</evidence>
<evidence type="ECO:0000256" key="2">
    <source>
        <dbReference type="SAM" id="Phobius"/>
    </source>
</evidence>
<dbReference type="RefSeq" id="WP_043128232.1">
    <property type="nucleotide sequence ID" value="NZ_JTDL01000155.1"/>
</dbReference>
<dbReference type="Proteomes" id="UP000030982">
    <property type="component" value="Unassembled WGS sequence"/>
</dbReference>
<proteinExistence type="predicted"/>
<keyword evidence="2" id="KW-1133">Transmembrane helix</keyword>
<feature type="region of interest" description="Disordered" evidence="1">
    <location>
        <begin position="1"/>
        <end position="26"/>
    </location>
</feature>